<dbReference type="PANTHER" id="PTHR16943">
    <property type="entry name" value="2-METHYLCITRATE DEHYDRATASE-RELATED"/>
    <property type="match status" value="1"/>
</dbReference>
<dbReference type="GO" id="GO:0016829">
    <property type="term" value="F:lyase activity"/>
    <property type="evidence" value="ECO:0007669"/>
    <property type="project" value="InterPro"/>
</dbReference>
<reference evidence="4" key="1">
    <citation type="submission" date="2015-10" db="EMBL/GenBank/DDBJ databases">
        <authorList>
            <person name="Gilbert D.G."/>
        </authorList>
    </citation>
    <scope>NUCLEOTIDE SEQUENCE</scope>
</reference>
<organism evidence="4">
    <name type="scientific">hydrothermal vent metagenome</name>
    <dbReference type="NCBI Taxonomy" id="652676"/>
    <lineage>
        <taxon>unclassified sequences</taxon>
        <taxon>metagenomes</taxon>
        <taxon>ecological metagenomes</taxon>
    </lineage>
</organism>
<dbReference type="InterPro" id="IPR045336">
    <property type="entry name" value="MmgE_PrpD_N"/>
</dbReference>
<dbReference type="InterPro" id="IPR036148">
    <property type="entry name" value="MmgE/PrpD_sf"/>
</dbReference>
<dbReference type="Pfam" id="PF03972">
    <property type="entry name" value="MmgE_PrpD_N"/>
    <property type="match status" value="1"/>
</dbReference>
<dbReference type="InterPro" id="IPR042188">
    <property type="entry name" value="MmgE/PrpD_sf_2"/>
</dbReference>
<dbReference type="InterPro" id="IPR042183">
    <property type="entry name" value="MmgE/PrpD_sf_1"/>
</dbReference>
<proteinExistence type="inferred from homology"/>
<name>A0A160VBK7_9ZZZZ</name>
<gene>
    <name evidence="4" type="ORF">MGWOODY_Clf2935</name>
</gene>
<dbReference type="AlphaFoldDB" id="A0A160VBK7"/>
<dbReference type="InterPro" id="IPR005656">
    <property type="entry name" value="MmgE_PrpD"/>
</dbReference>
<feature type="domain" description="MmgE/PrpD C-terminal" evidence="3">
    <location>
        <begin position="275"/>
        <end position="450"/>
    </location>
</feature>
<dbReference type="InterPro" id="IPR045337">
    <property type="entry name" value="MmgE_PrpD_C"/>
</dbReference>
<dbReference type="Gene3D" id="1.10.4100.10">
    <property type="entry name" value="2-methylcitrate dehydratase PrpD"/>
    <property type="match status" value="1"/>
</dbReference>
<dbReference type="SUPFAM" id="SSF103378">
    <property type="entry name" value="2-methylcitrate dehydratase PrpD"/>
    <property type="match status" value="1"/>
</dbReference>
<evidence type="ECO:0000259" key="2">
    <source>
        <dbReference type="Pfam" id="PF03972"/>
    </source>
</evidence>
<dbReference type="EMBL" id="FAXA01000410">
    <property type="protein sequence ID" value="CUV03408.1"/>
    <property type="molecule type" value="Genomic_DNA"/>
</dbReference>
<evidence type="ECO:0000313" key="4">
    <source>
        <dbReference type="EMBL" id="CUV03408.1"/>
    </source>
</evidence>
<evidence type="ECO:0000259" key="3">
    <source>
        <dbReference type="Pfam" id="PF19305"/>
    </source>
</evidence>
<protein>
    <submittedName>
        <fullName evidence="4">Immune-responsive protein 1</fullName>
    </submittedName>
</protein>
<dbReference type="PANTHER" id="PTHR16943:SF8">
    <property type="entry name" value="2-METHYLCITRATE DEHYDRATASE"/>
    <property type="match status" value="1"/>
</dbReference>
<sequence>MVRNNNETGITQTLAKFASNMNYEDLPPDVVDWARYFCLDFAGVTLNGSTTDSAKAVVRALDDVGRSGPSTIVGTNKRALPEYAAMANGTAFHSIEMDDVNNEASLHPGVVAFPTALAMADIAPVSGKDFISAVVAGYDVIIRLGRALKPKEHYGRGFHPTGTCGAFGGAAVAARLLGLQGDDYTHALGIAGSQAAGSMEYLAQGAWTKRLHPGWSAHSGIWAALLARAGYSGPTTILEGRDGFLNAYSGDPDPSLVLKDLGEEYQVTRTGVKPHACCRYNQGPIDCLLEIGKSNDFQAMDIEEVKIGVLSQGMRLVAEPVEAKRNPKSVVDMQFSMHFAAAVALSYGSASLSEYAIGVPDRPEVRHIMDRVQCVTDPKLDAQTPKLFPAWAEVRTSDGRTMRSELTYPKGDPENPVTCDEMRSKFNLLSAPVISSQRQQEIISAIDSLEQMDDVRQLASLLSTE</sequence>
<dbReference type="Pfam" id="PF19305">
    <property type="entry name" value="MmgE_PrpD_C"/>
    <property type="match status" value="1"/>
</dbReference>
<accession>A0A160VBK7</accession>
<evidence type="ECO:0000256" key="1">
    <source>
        <dbReference type="ARBA" id="ARBA00006174"/>
    </source>
</evidence>
<comment type="similarity">
    <text evidence="1">Belongs to the PrpD family.</text>
</comment>
<dbReference type="Gene3D" id="3.30.1330.120">
    <property type="entry name" value="2-methylcitrate dehydratase PrpD"/>
    <property type="match status" value="1"/>
</dbReference>
<feature type="domain" description="MmgE/PrpD N-terminal" evidence="2">
    <location>
        <begin position="12"/>
        <end position="255"/>
    </location>
</feature>